<reference evidence="2" key="1">
    <citation type="submission" date="2023-07" db="EMBL/GenBank/DDBJ databases">
        <title>draft genome sequence of fig (Ficus carica).</title>
        <authorList>
            <person name="Takahashi T."/>
            <person name="Nishimura K."/>
        </authorList>
    </citation>
    <scope>NUCLEOTIDE SEQUENCE</scope>
</reference>
<feature type="transmembrane region" description="Helical" evidence="1">
    <location>
        <begin position="15"/>
        <end position="32"/>
    </location>
</feature>
<accession>A0AA88D566</accession>
<dbReference type="AlphaFoldDB" id="A0AA88D566"/>
<dbReference type="EMBL" id="BTGU01000019">
    <property type="protein sequence ID" value="GMN44770.1"/>
    <property type="molecule type" value="Genomic_DNA"/>
</dbReference>
<organism evidence="2 3">
    <name type="scientific">Ficus carica</name>
    <name type="common">Common fig</name>
    <dbReference type="NCBI Taxonomy" id="3494"/>
    <lineage>
        <taxon>Eukaryota</taxon>
        <taxon>Viridiplantae</taxon>
        <taxon>Streptophyta</taxon>
        <taxon>Embryophyta</taxon>
        <taxon>Tracheophyta</taxon>
        <taxon>Spermatophyta</taxon>
        <taxon>Magnoliopsida</taxon>
        <taxon>eudicotyledons</taxon>
        <taxon>Gunneridae</taxon>
        <taxon>Pentapetalae</taxon>
        <taxon>rosids</taxon>
        <taxon>fabids</taxon>
        <taxon>Rosales</taxon>
        <taxon>Moraceae</taxon>
        <taxon>Ficeae</taxon>
        <taxon>Ficus</taxon>
    </lineage>
</organism>
<evidence type="ECO:0000313" key="3">
    <source>
        <dbReference type="Proteomes" id="UP001187192"/>
    </source>
</evidence>
<evidence type="ECO:0000256" key="1">
    <source>
        <dbReference type="SAM" id="Phobius"/>
    </source>
</evidence>
<gene>
    <name evidence="2" type="ORF">TIFTF001_013965</name>
</gene>
<dbReference type="Proteomes" id="UP001187192">
    <property type="component" value="Unassembled WGS sequence"/>
</dbReference>
<proteinExistence type="predicted"/>
<comment type="caution">
    <text evidence="2">The sequence shown here is derived from an EMBL/GenBank/DDBJ whole genome shotgun (WGS) entry which is preliminary data.</text>
</comment>
<keyword evidence="1" id="KW-0812">Transmembrane</keyword>
<keyword evidence="1" id="KW-0472">Membrane</keyword>
<protein>
    <submittedName>
        <fullName evidence="2">Uncharacterized protein</fullName>
    </submittedName>
</protein>
<keyword evidence="3" id="KW-1185">Reference proteome</keyword>
<evidence type="ECO:0000313" key="2">
    <source>
        <dbReference type="EMBL" id="GMN44770.1"/>
    </source>
</evidence>
<keyword evidence="1" id="KW-1133">Transmembrane helix</keyword>
<name>A0AA88D566_FICCA</name>
<sequence>MGGRGVIGDKWSMKILWMCAIGSAISLYMVAAERQMQNRDRMLAESLKAMESDEGNDEEV</sequence>